<evidence type="ECO:0000313" key="1">
    <source>
        <dbReference type="EMBL" id="CCE83514.1"/>
    </source>
</evidence>
<gene>
    <name evidence="2" type="primary">Piso0_004092</name>
    <name evidence="1" type="ORF">GNLVRS01_PISO0K09272g</name>
    <name evidence="2" type="ORF">GNLVRS01_PISO0L09273g</name>
</gene>
<sequence>MNCQNADSKPTLIASRAGHKRPVVCLAQTRSSTRDPAAYPRDVTAHDEGQRHCRTDNKAVCARSNFPVEFPVWQVLYSGVLCSPTGRPFGLPVSSRRISRLSNIRSM</sequence>
<organism evidence="2 3">
    <name type="scientific">Pichia sorbitophila (strain ATCC MYA-4447 / BCRC 22081 / CBS 7064 / NBRC 10061 / NRRL Y-12695)</name>
    <name type="common">Hybrid yeast</name>
    <dbReference type="NCBI Taxonomy" id="559304"/>
    <lineage>
        <taxon>Eukaryota</taxon>
        <taxon>Fungi</taxon>
        <taxon>Dikarya</taxon>
        <taxon>Ascomycota</taxon>
        <taxon>Saccharomycotina</taxon>
        <taxon>Pichiomycetes</taxon>
        <taxon>Debaryomycetaceae</taxon>
        <taxon>Millerozyma</taxon>
    </lineage>
</organism>
<dbReference type="EMBL" id="FO082048">
    <property type="protein sequence ID" value="CCE84545.1"/>
    <property type="molecule type" value="Genomic_DNA"/>
</dbReference>
<dbReference type="Proteomes" id="UP000005222">
    <property type="component" value="Chromosome L"/>
</dbReference>
<dbReference type="Proteomes" id="UP000005222">
    <property type="component" value="Chromosome K"/>
</dbReference>
<name>G8Y7G5_PICSO</name>
<evidence type="ECO:0000313" key="2">
    <source>
        <dbReference type="EMBL" id="CCE84545.1"/>
    </source>
</evidence>
<dbReference type="HOGENOM" id="CLU_2210945_0_0_1"/>
<dbReference type="InParanoid" id="G8Y7G5"/>
<proteinExistence type="predicted"/>
<dbReference type="AlphaFoldDB" id="G8Y7G5"/>
<reference evidence="3" key="2">
    <citation type="journal article" date="2012" name="G3 (Bethesda)">
        <title>Pichia sorbitophila, an interspecies yeast hybrid reveals early steps of genome resolution following polyploidization.</title>
        <authorList>
            <person name="Leh Louis V."/>
            <person name="Despons L."/>
            <person name="Friedrich A."/>
            <person name="Martin T."/>
            <person name="Durrens P."/>
            <person name="Casaregola S."/>
            <person name="Neuveglise C."/>
            <person name="Fairhead C."/>
            <person name="Marck C."/>
            <person name="Cruz J.A."/>
            <person name="Straub M.L."/>
            <person name="Kugler V."/>
            <person name="Sacerdot C."/>
            <person name="Uzunov Z."/>
            <person name="Thierry A."/>
            <person name="Weiss S."/>
            <person name="Bleykasten C."/>
            <person name="De Montigny J."/>
            <person name="Jacques N."/>
            <person name="Jung P."/>
            <person name="Lemaire M."/>
            <person name="Mallet S."/>
            <person name="Morel G."/>
            <person name="Richard G.F."/>
            <person name="Sarkar A."/>
            <person name="Savel G."/>
            <person name="Schacherer J."/>
            <person name="Seret M.L."/>
            <person name="Talla E."/>
            <person name="Samson G."/>
            <person name="Jubin C."/>
            <person name="Poulain J."/>
            <person name="Vacherie B."/>
            <person name="Barbe V."/>
            <person name="Pelletier E."/>
            <person name="Sherman D.J."/>
            <person name="Westhof E."/>
            <person name="Weissenbach J."/>
            <person name="Baret P.V."/>
            <person name="Wincker P."/>
            <person name="Gaillardin C."/>
            <person name="Dujon B."/>
            <person name="Souciet J.L."/>
        </authorList>
    </citation>
    <scope>NUCLEOTIDE SEQUENCE [LARGE SCALE GENOMIC DNA]</scope>
    <source>
        <strain evidence="3">ATCC MYA-4447 / BCRC 22081 / CBS 7064 / NBRC 10061 / NRRL Y-12695</strain>
    </source>
</reference>
<accession>G8Y7G5</accession>
<reference evidence="2" key="1">
    <citation type="submission" date="2011-10" db="EMBL/GenBank/DDBJ databases">
        <authorList>
            <person name="Genoscope - CEA"/>
        </authorList>
    </citation>
    <scope>NUCLEOTIDE SEQUENCE</scope>
</reference>
<protein>
    <submittedName>
        <fullName evidence="2">Piso0_004092 protein</fullName>
    </submittedName>
</protein>
<keyword evidence="3" id="KW-1185">Reference proteome</keyword>
<dbReference type="EMBL" id="FO082049">
    <property type="protein sequence ID" value="CCE83514.1"/>
    <property type="molecule type" value="Genomic_DNA"/>
</dbReference>
<evidence type="ECO:0000313" key="3">
    <source>
        <dbReference type="Proteomes" id="UP000005222"/>
    </source>
</evidence>